<dbReference type="Gene3D" id="1.20.1740.10">
    <property type="entry name" value="Amino acid/polyamine transporter I"/>
    <property type="match status" value="1"/>
</dbReference>
<evidence type="ECO:0000313" key="7">
    <source>
        <dbReference type="EMBL" id="KAF5662972.1"/>
    </source>
</evidence>
<keyword evidence="8" id="KW-1185">Reference proteome</keyword>
<dbReference type="PANTHER" id="PTHR45649:SF26">
    <property type="entry name" value="OS04G0435100 PROTEIN"/>
    <property type="match status" value="1"/>
</dbReference>
<evidence type="ECO:0000256" key="1">
    <source>
        <dbReference type="ARBA" id="ARBA00004141"/>
    </source>
</evidence>
<feature type="transmembrane region" description="Helical" evidence="6">
    <location>
        <begin position="201"/>
        <end position="223"/>
    </location>
</feature>
<protein>
    <submittedName>
        <fullName evidence="7">Amino-acid permease</fullName>
    </submittedName>
</protein>
<reference evidence="8" key="1">
    <citation type="journal article" date="2020" name="BMC Genomics">
        <title>Correction to: Identification and distribution of gene clusters required for synthesis of sphingolipid metabolism inhibitors in diverse species of the filamentous fungus Fusarium.</title>
        <authorList>
            <person name="Kim H.S."/>
            <person name="Lohmar J.M."/>
            <person name="Busman M."/>
            <person name="Brown D.W."/>
            <person name="Naumann T.A."/>
            <person name="Divon H.H."/>
            <person name="Lysoe E."/>
            <person name="Uhlig S."/>
            <person name="Proctor R.H."/>
        </authorList>
    </citation>
    <scope>NUCLEOTIDE SEQUENCE [LARGE SCALE GENOMIC DNA]</scope>
    <source>
        <strain evidence="8">NRRL 25331</strain>
    </source>
</reference>
<comment type="subcellular location">
    <subcellularLocation>
        <location evidence="1">Membrane</location>
        <topology evidence="1">Multi-pass membrane protein</topology>
    </subcellularLocation>
</comment>
<dbReference type="Proteomes" id="UP000572754">
    <property type="component" value="Unassembled WGS sequence"/>
</dbReference>
<reference evidence="7 8" key="2">
    <citation type="submission" date="2020-05" db="EMBL/GenBank/DDBJ databases">
        <title>Identification and distribution of gene clusters putatively required for synthesis of sphingolipid metabolism inhibitors in phylogenetically diverse species of the filamentous fungus Fusarium.</title>
        <authorList>
            <person name="Kim H.-S."/>
            <person name="Busman M."/>
            <person name="Brown D.W."/>
            <person name="Divon H."/>
            <person name="Uhlig S."/>
            <person name="Proctor R.H."/>
        </authorList>
    </citation>
    <scope>NUCLEOTIDE SEQUENCE [LARGE SCALE GENOMIC DNA]</scope>
    <source>
        <strain evidence="7 8">NRRL 25331</strain>
    </source>
</reference>
<comment type="caution">
    <text evidence="7">The sequence shown here is derived from an EMBL/GenBank/DDBJ whole genome shotgun (WGS) entry which is preliminary data.</text>
</comment>
<evidence type="ECO:0000256" key="2">
    <source>
        <dbReference type="ARBA" id="ARBA00022448"/>
    </source>
</evidence>
<organism evidence="7 8">
    <name type="scientific">Fusarium circinatum</name>
    <name type="common">Pitch canker fungus</name>
    <name type="synonym">Gibberella circinata</name>
    <dbReference type="NCBI Taxonomy" id="48490"/>
    <lineage>
        <taxon>Eukaryota</taxon>
        <taxon>Fungi</taxon>
        <taxon>Dikarya</taxon>
        <taxon>Ascomycota</taxon>
        <taxon>Pezizomycotina</taxon>
        <taxon>Sordariomycetes</taxon>
        <taxon>Hypocreomycetidae</taxon>
        <taxon>Hypocreales</taxon>
        <taxon>Nectriaceae</taxon>
        <taxon>Fusarium</taxon>
        <taxon>Fusarium fujikuroi species complex</taxon>
    </lineage>
</organism>
<proteinExistence type="predicted"/>
<evidence type="ECO:0000256" key="5">
    <source>
        <dbReference type="ARBA" id="ARBA00023136"/>
    </source>
</evidence>
<evidence type="ECO:0000256" key="6">
    <source>
        <dbReference type="SAM" id="Phobius"/>
    </source>
</evidence>
<keyword evidence="5 6" id="KW-0472">Membrane</keyword>
<gene>
    <name evidence="7" type="ORF">FCIRC_11330</name>
</gene>
<evidence type="ECO:0000256" key="3">
    <source>
        <dbReference type="ARBA" id="ARBA00022692"/>
    </source>
</evidence>
<accession>A0A8H5WHK7</accession>
<evidence type="ECO:0000313" key="8">
    <source>
        <dbReference type="Proteomes" id="UP000572754"/>
    </source>
</evidence>
<dbReference type="AlphaFoldDB" id="A0A8H5WHK7"/>
<keyword evidence="4 6" id="KW-1133">Transmembrane helix</keyword>
<feature type="transmembrane region" description="Helical" evidence="6">
    <location>
        <begin position="143"/>
        <end position="164"/>
    </location>
</feature>
<keyword evidence="2" id="KW-0813">Transport</keyword>
<dbReference type="GO" id="GO:0016020">
    <property type="term" value="C:membrane"/>
    <property type="evidence" value="ECO:0007669"/>
    <property type="project" value="UniProtKB-SubCell"/>
</dbReference>
<dbReference type="PANTHER" id="PTHR45649">
    <property type="entry name" value="AMINO-ACID PERMEASE BAT1"/>
    <property type="match status" value="1"/>
</dbReference>
<dbReference type="GO" id="GO:0022857">
    <property type="term" value="F:transmembrane transporter activity"/>
    <property type="evidence" value="ECO:0007669"/>
    <property type="project" value="UniProtKB-ARBA"/>
</dbReference>
<keyword evidence="3 6" id="KW-0812">Transmembrane</keyword>
<sequence>MASIPDRGPDAVKKMDPRNSIAADFAKDAVIHDFGYSSTYASFFVPWAPCHSQWLWPLTLVLVSSACFVIGLPVAQRTQSISFTSATTVFGDYNNYGDWDETFSVTFTFFCAVWVITGWNAPSAVPEETHNARIVAPRSIINTYCLQAGMGMLFCILLAFLNWYHVLPGSTRPYPCVQTPTGSLKRLRCLYSSNERWGLKAAGAFLLTIFLNTSIGGAAVLVMMSCQTAAFARDGGMMLLN</sequence>
<name>A0A8H5WHK7_FUSCI</name>
<dbReference type="EMBL" id="JAAQPE010000442">
    <property type="protein sequence ID" value="KAF5662972.1"/>
    <property type="molecule type" value="Genomic_DNA"/>
</dbReference>
<evidence type="ECO:0000256" key="4">
    <source>
        <dbReference type="ARBA" id="ARBA00022989"/>
    </source>
</evidence>
<feature type="transmembrane region" description="Helical" evidence="6">
    <location>
        <begin position="54"/>
        <end position="75"/>
    </location>
</feature>